<organism evidence="2 3">
    <name type="scientific">Neocallimastix californiae</name>
    <dbReference type="NCBI Taxonomy" id="1754190"/>
    <lineage>
        <taxon>Eukaryota</taxon>
        <taxon>Fungi</taxon>
        <taxon>Fungi incertae sedis</taxon>
        <taxon>Chytridiomycota</taxon>
        <taxon>Chytridiomycota incertae sedis</taxon>
        <taxon>Neocallimastigomycetes</taxon>
        <taxon>Neocallimastigales</taxon>
        <taxon>Neocallimastigaceae</taxon>
        <taxon>Neocallimastix</taxon>
    </lineage>
</organism>
<evidence type="ECO:0000313" key="3">
    <source>
        <dbReference type="Proteomes" id="UP000193920"/>
    </source>
</evidence>
<feature type="chain" id="PRO_5012621196" evidence="1">
    <location>
        <begin position="28"/>
        <end position="2163"/>
    </location>
</feature>
<name>A0A1Y2BDC0_9FUNG</name>
<gene>
    <name evidence="2" type="ORF">LY90DRAFT_512314</name>
</gene>
<reference evidence="2 3" key="1">
    <citation type="submission" date="2016-08" db="EMBL/GenBank/DDBJ databases">
        <title>A Parts List for Fungal Cellulosomes Revealed by Comparative Genomics.</title>
        <authorList>
            <consortium name="DOE Joint Genome Institute"/>
            <person name="Haitjema C.H."/>
            <person name="Gilmore S.P."/>
            <person name="Henske J.K."/>
            <person name="Solomon K.V."/>
            <person name="De Groot R."/>
            <person name="Kuo A."/>
            <person name="Mondo S.J."/>
            <person name="Salamov A.A."/>
            <person name="Labutti K."/>
            <person name="Zhao Z."/>
            <person name="Chiniquy J."/>
            <person name="Barry K."/>
            <person name="Brewer H.M."/>
            <person name="Purvine S.O."/>
            <person name="Wright A.T."/>
            <person name="Boxma B."/>
            <person name="Van Alen T."/>
            <person name="Hackstein J.H."/>
            <person name="Baker S.E."/>
            <person name="Grigoriev I.V."/>
            <person name="O'Malley M.A."/>
        </authorList>
    </citation>
    <scope>NUCLEOTIDE SEQUENCE [LARGE SCALE GENOMIC DNA]</scope>
    <source>
        <strain evidence="2 3">G1</strain>
    </source>
</reference>
<accession>A0A1Y2BDC0</accession>
<feature type="signal peptide" evidence="1">
    <location>
        <begin position="1"/>
        <end position="27"/>
    </location>
</feature>
<sequence length="2163" mass="231272">MFNRRILKFSTTLITLLAILSHHNVKAAGELPALPFCGNALNSNSPESGAACLDESGNPLDNGKYCINKDKTVIFKSTVGGSNSCLEGPTLEANKYYVFECTGGSCEYKDSTALAPLEGNDLKYVIYKYESSQLKQIKNDETVIVGGKLFTCPKGDTSTFGDNGRCGLASNGIHINPKNDGTITSALISVTSGTATAKTPDAGSTYFDLNSNDGENYYRLIICPSTTECTIINHPEDGIYLDESTKDSNYNKFIKCKDGICTSENVDVQSQKTDIYFNLGISSGLTNALLKCVNPSAASCTKITPTNGDYYLEKDGGKLIKCTATGCAFVEASTTGAYIDSGSFSSPNYPNVIVCTSANECTSKAKTTSDVYINAAKTSKTDALLTSDDNTFKTLEGNAGYYVDFQNDKKSLISCTDAGVCTAVPGNTDIGVGYISGSDAKKIISYSGSAFAEAAGYNTADTYYIDGSLQYCDESTCTGADGDTITAEEYCISTDGKIYLSAAAGGRRKRAGVTCGVQEADDFINKVTISGDNYVLATATAANVAFGSASSNFLYKCNSSMVCEQVTDLGFFDGTNLLISDGANAFTKKTGGTNIYYLTKPDELVLCAEENSCATTAKTAGFYLNAAATTTTNAIIECNGSTCALKDGVENDIYANYGANKDADTKLPLIKCDENYCDEAAVVSADVGTHLDSGNPSKLIVCTAAADGPSYTCENPTANEGSYISTTAANIIHCRTVGGKINCSEVTHDGASGKPVYYLKGDSTITKLIKCINTGCTVVDKPFKGYYISKVDGNPAVLSCNGTTCKAETSIASTCSKVGEVVLYPDNDDPSKFIFALCTSNGSLEKEIMKKDGSYDSFYETLTLANASDFPGTSSQKTITVKAAEGRVFLLEDAKLPECGANCQGTADGKYCTSTEGANLKIKVRSDANCGTLTLATVFGTINEAGGDYPAYFKDDYDTDNTAAAATMSYICHFSSSTVLDNCKLVKGFSKDTIYCSGWKGDTCGTVTSATECTHALDAIGIIGSTNKVCFTSDDTDVSLSAKGNVVFYTQKPNIYYGIAAFQYVYLSLTASTALVSNEKDFLSQNVGYQINRSQIDGTYNALLSCTASTCVAQNAKEGYYLNNDNLNKSDKQLIKCTSTGCTLEASATKAYYIDAVNPSKIIYCETTSTCQSISHDATTYAPKHYLAKEADQQVVITCTPNGCFQENENLHGYFINGAGTTGKKLIKCEGSSSKCSLVADTDSYGSTVGKLKVVEGKVTMCVAVGCSGSGEVAIETSNAAPLYQTVKLASATDFPQGGSEKEISIRIANDGSVILLEDNLTTARKNNVETILPQTSNVEGQKVYLFRFEGDNVREGNTSFPNLLDDLVAYQCTYATSDNLNGDGTPAITQQRCARVKGYATLQDGSTIQCNGWIRDDCHLVSPKACAAGDEGKLGTGRKICFGESNTVLLPPSSQKTPNYMTFVQEGINSYYGRVKSDGLTYLELTPTSAIAIDPPVTEDGAVVAQDSFILQIGTEYKLYKYDKTIHIYALNKAMNDVYGFKQIGSSNTYIYYEALTNDASTVLFDCYNGICKKTQGYILVGTSIYSNVGSDTWVDKTSDTTIVTEETASSGTVGKLKKADLTIGYKTKASTDTYGYGNKDNKYFFGTDTDLKLYKLGVGIVAIPKPDDGYYFIKNNLVIDETGDLGEASTVEAKMVECSNGKCKVITPAAGYYANPIGVKLIKCTDSTITNCSFDNTAGYYIDNKNSLFFCDGTSQECEIKDEVGYFVNAGDTTTNKYIECTKTKCQAKPAPEASVTCTEGNIGKLVMDDEVVKVCLANGIMVSFSDSGSYMVAYQTGSAYKGYVTKISYSGMLSVSASAIKLNLENSSSNYCVSKTTMAATAKSSSPCDNETETEVMCNVDGVCLKADTTAETLPDSLRNVKVEEVSDEEESSSAADVKIECSVRDGSNCEETYYLIDKQNNYSVLEDGVGTLYQCIRNKNDQMTCTENFSIGYFIVDSTRGYYCREEASAINCSLLGDRIKTTATTCSAVGDIIFNSSNNKFFFCQKSSGATTEAIELNSNNSGNYAIPKSTDLDIFGLADSQYALITITDKIITFNNTYKNNLLYVYVNESQAGKNKLIEKGDTCPKTTGSSPTWDSESIVELDCKNGKCDVAAPPYS</sequence>
<comment type="caution">
    <text evidence="2">The sequence shown here is derived from an EMBL/GenBank/DDBJ whole genome shotgun (WGS) entry which is preliminary data.</text>
</comment>
<dbReference type="Proteomes" id="UP000193920">
    <property type="component" value="Unassembled WGS sequence"/>
</dbReference>
<dbReference type="EMBL" id="MCOG01000166">
    <property type="protein sequence ID" value="ORY32055.1"/>
    <property type="molecule type" value="Genomic_DNA"/>
</dbReference>
<protein>
    <submittedName>
        <fullName evidence="2">Scaffoldin</fullName>
    </submittedName>
</protein>
<keyword evidence="3" id="KW-1185">Reference proteome</keyword>
<evidence type="ECO:0000313" key="2">
    <source>
        <dbReference type="EMBL" id="ORY32055.1"/>
    </source>
</evidence>
<evidence type="ECO:0000256" key="1">
    <source>
        <dbReference type="SAM" id="SignalP"/>
    </source>
</evidence>
<proteinExistence type="predicted"/>
<keyword evidence="1" id="KW-0732">Signal</keyword>